<evidence type="ECO:0000259" key="3">
    <source>
        <dbReference type="PROSITE" id="PS50104"/>
    </source>
</evidence>
<sequence>MKIVISYAREDRAVVDELVETLRLLGHDPWTDAGAHSGGRWWDEIVERIQQCDLLLAVTSPASLASKACTLERQYALASDRLFLPVLVAQVNMQGLPSEFAQIHFFDYTVRNSSSTGRLFRALGQLPPPRPLPHPPPPPPPPPLSYLNLIADRVGALVPDPYLQDRIVTDLTTGLRSADPEEKATAADLLRRFVEHPQSLQGPAERARQALSAAPRSRPARQGWQAAPSLPGPVARSRVTKVLAWIGGVTVVLVGLGAWGALRMDDAPTLSTDVVSQRVYDELAALGYFPSAVQCGSLRMEVGATTYCQTAGVTFAGVTARVTGVQGSDYALALE</sequence>
<keyword evidence="5" id="KW-1185">Reference proteome</keyword>
<feature type="compositionally biased region" description="Low complexity" evidence="1">
    <location>
        <begin position="209"/>
        <end position="222"/>
    </location>
</feature>
<feature type="transmembrane region" description="Helical" evidence="2">
    <location>
        <begin position="242"/>
        <end position="262"/>
    </location>
</feature>
<accession>A0ABV3X8V3</accession>
<keyword evidence="2" id="KW-1133">Transmembrane helix</keyword>
<feature type="domain" description="TIR" evidence="3">
    <location>
        <begin position="1"/>
        <end position="114"/>
    </location>
</feature>
<evidence type="ECO:0000256" key="1">
    <source>
        <dbReference type="SAM" id="MobiDB-lite"/>
    </source>
</evidence>
<keyword evidence="2" id="KW-0812">Transmembrane</keyword>
<feature type="region of interest" description="Disordered" evidence="1">
    <location>
        <begin position="198"/>
        <end position="230"/>
    </location>
</feature>
<organism evidence="4 5">
    <name type="scientific">Geodermatophilus maliterrae</name>
    <dbReference type="NCBI Taxonomy" id="3162531"/>
    <lineage>
        <taxon>Bacteria</taxon>
        <taxon>Bacillati</taxon>
        <taxon>Actinomycetota</taxon>
        <taxon>Actinomycetes</taxon>
        <taxon>Geodermatophilales</taxon>
        <taxon>Geodermatophilaceae</taxon>
        <taxon>Geodermatophilus</taxon>
    </lineage>
</organism>
<dbReference type="Pfam" id="PF13676">
    <property type="entry name" value="TIR_2"/>
    <property type="match status" value="1"/>
</dbReference>
<proteinExistence type="predicted"/>
<reference evidence="4 5" key="1">
    <citation type="submission" date="2024-06" db="EMBL/GenBank/DDBJ databases">
        <title>Draft genome sequence of Geodermatophilus badlandi, a novel member of the Geodermatophilaceae isolated from badland sedimentary rocks in the Red desert, Wyoming, USA.</title>
        <authorList>
            <person name="Ben Tekaya S."/>
            <person name="Nouioui I."/>
            <person name="Flores G.M."/>
            <person name="Shaal M.N."/>
            <person name="Bredoire F."/>
            <person name="Basile F."/>
            <person name="Van Diepen L."/>
            <person name="Ward N.L."/>
        </authorList>
    </citation>
    <scope>NUCLEOTIDE SEQUENCE [LARGE SCALE GENOMIC DNA]</scope>
    <source>
        <strain evidence="4 5">WL48A</strain>
    </source>
</reference>
<evidence type="ECO:0000256" key="2">
    <source>
        <dbReference type="SAM" id="Phobius"/>
    </source>
</evidence>
<dbReference type="SUPFAM" id="SSF52200">
    <property type="entry name" value="Toll/Interleukin receptor TIR domain"/>
    <property type="match status" value="1"/>
</dbReference>
<dbReference type="PROSITE" id="PS50104">
    <property type="entry name" value="TIR"/>
    <property type="match status" value="1"/>
</dbReference>
<protein>
    <submittedName>
        <fullName evidence="4">TIR domain-containing protein</fullName>
    </submittedName>
</protein>
<name>A0ABV3X8V3_9ACTN</name>
<keyword evidence="2" id="KW-0472">Membrane</keyword>
<evidence type="ECO:0000313" key="5">
    <source>
        <dbReference type="Proteomes" id="UP001560045"/>
    </source>
</evidence>
<dbReference type="InterPro" id="IPR035897">
    <property type="entry name" value="Toll_tir_struct_dom_sf"/>
</dbReference>
<dbReference type="EMBL" id="JBFNXQ010000002">
    <property type="protein sequence ID" value="MEX5716963.1"/>
    <property type="molecule type" value="Genomic_DNA"/>
</dbReference>
<dbReference type="Proteomes" id="UP001560045">
    <property type="component" value="Unassembled WGS sequence"/>
</dbReference>
<dbReference type="RefSeq" id="WP_369202361.1">
    <property type="nucleotide sequence ID" value="NZ_JBFNXQ010000002.1"/>
</dbReference>
<dbReference type="InterPro" id="IPR000157">
    <property type="entry name" value="TIR_dom"/>
</dbReference>
<evidence type="ECO:0000313" key="4">
    <source>
        <dbReference type="EMBL" id="MEX5716963.1"/>
    </source>
</evidence>
<dbReference type="Gene3D" id="3.40.50.10140">
    <property type="entry name" value="Toll/interleukin-1 receptor homology (TIR) domain"/>
    <property type="match status" value="1"/>
</dbReference>
<gene>
    <name evidence="4" type="ORF">ABQ292_01110</name>
</gene>
<comment type="caution">
    <text evidence="4">The sequence shown here is derived from an EMBL/GenBank/DDBJ whole genome shotgun (WGS) entry which is preliminary data.</text>
</comment>